<evidence type="ECO:0000256" key="1">
    <source>
        <dbReference type="SAM" id="MobiDB-lite"/>
    </source>
</evidence>
<dbReference type="EMBL" id="CAJNJA010011929">
    <property type="protein sequence ID" value="CAE7283817.1"/>
    <property type="molecule type" value="Genomic_DNA"/>
</dbReference>
<dbReference type="GO" id="GO:0035556">
    <property type="term" value="P:intracellular signal transduction"/>
    <property type="evidence" value="ECO:0007669"/>
    <property type="project" value="InterPro"/>
</dbReference>
<organism evidence="2 3">
    <name type="scientific">Symbiodinium necroappetens</name>
    <dbReference type="NCBI Taxonomy" id="1628268"/>
    <lineage>
        <taxon>Eukaryota</taxon>
        <taxon>Sar</taxon>
        <taxon>Alveolata</taxon>
        <taxon>Dinophyceae</taxon>
        <taxon>Suessiales</taxon>
        <taxon>Symbiodiniaceae</taxon>
        <taxon>Symbiodinium</taxon>
    </lineage>
</organism>
<dbReference type="Proteomes" id="UP000601435">
    <property type="component" value="Unassembled WGS sequence"/>
</dbReference>
<dbReference type="OrthoDB" id="465565at2759"/>
<keyword evidence="3" id="KW-1185">Reference proteome</keyword>
<accession>A0A812MY17</accession>
<protein>
    <submittedName>
        <fullName evidence="2">Uncharacterized protein</fullName>
    </submittedName>
</protein>
<evidence type="ECO:0000313" key="2">
    <source>
        <dbReference type="EMBL" id="CAE7283817.1"/>
    </source>
</evidence>
<proteinExistence type="predicted"/>
<dbReference type="InterPro" id="IPR036572">
    <property type="entry name" value="Doublecortin_dom_sf"/>
</dbReference>
<dbReference type="SUPFAM" id="SSF89837">
    <property type="entry name" value="Doublecortin (DC)"/>
    <property type="match status" value="1"/>
</dbReference>
<reference evidence="2" key="1">
    <citation type="submission" date="2021-02" db="EMBL/GenBank/DDBJ databases">
        <authorList>
            <person name="Dougan E. K."/>
            <person name="Rhodes N."/>
            <person name="Thang M."/>
            <person name="Chan C."/>
        </authorList>
    </citation>
    <scope>NUCLEOTIDE SEQUENCE</scope>
</reference>
<sequence length="476" mass="53317">MASVQKGHVVKAILRTHDWLPAHCRPNWVLGDKSCCGYLCLEVDELATVSYVGRDNEDERGWLYGSHNDCDGWLHSDAVVPLTFPEPPDLDRLSRRLARLLRYPDSRIGKTEDGWASMDQVKKLMPHPEWIEHVVAGSNKDGIARFEFNETRDKAAWSIVLTHLVRGHKPSIACSGQLIRAATRSSFNATVVKTTHPTIPNTAIANVAKCLRDYRTLEQFACISTIANKQTRRRDEPVLSHAGTNFVEAARPLLAMPSTMALLLFRNADRLHTGEAALRSERGRGEGPRAAFWGPGATRKELLQLAGEVVAPARALYDVMLNPVMSLDEVQPGGTYLVKGLEAFDPPKLLFNHQPAQGPSLRTLARAKQAVAGDRDMVEQFSQVPSLASQKTRASLDREPLPTVQSPPWLSQEGMPEVEPRKGQWQVDDFLQHKLSWSCQGPLHRHYLWDQWTPVLQSSYNRHQKRIDRFAATSSS</sequence>
<comment type="caution">
    <text evidence="2">The sequence shown here is derived from an EMBL/GenBank/DDBJ whole genome shotgun (WGS) entry which is preliminary data.</text>
</comment>
<gene>
    <name evidence="2" type="ORF">SNEC2469_LOCUS6931</name>
</gene>
<name>A0A812MY17_9DINO</name>
<feature type="region of interest" description="Disordered" evidence="1">
    <location>
        <begin position="389"/>
        <end position="416"/>
    </location>
</feature>
<dbReference type="AlphaFoldDB" id="A0A812MY17"/>
<evidence type="ECO:0000313" key="3">
    <source>
        <dbReference type="Proteomes" id="UP000601435"/>
    </source>
</evidence>